<name>A0A5N5J1D1_9ROSI</name>
<reference evidence="5" key="1">
    <citation type="journal article" date="2019" name="Gigascience">
        <title>De novo genome assembly of the endangered Acer yangbiense, a plant species with extremely small populations endemic to Yunnan Province, China.</title>
        <authorList>
            <person name="Yang J."/>
            <person name="Wariss H.M."/>
            <person name="Tao L."/>
            <person name="Zhang R."/>
            <person name="Yun Q."/>
            <person name="Hollingsworth P."/>
            <person name="Dao Z."/>
            <person name="Luo G."/>
            <person name="Guo H."/>
            <person name="Ma Y."/>
            <person name="Sun W."/>
        </authorList>
    </citation>
    <scope>NUCLEOTIDE SEQUENCE [LARGE SCALE GENOMIC DNA]</scope>
    <source>
        <strain evidence="5">cv. br00</strain>
    </source>
</reference>
<evidence type="ECO:0000256" key="2">
    <source>
        <dbReference type="ARBA" id="ARBA00022737"/>
    </source>
</evidence>
<dbReference type="AlphaFoldDB" id="A0A5N5J1D1"/>
<dbReference type="EMBL" id="VDCV01000019">
    <property type="protein sequence ID" value="KAB5511820.1"/>
    <property type="molecule type" value="Genomic_DNA"/>
</dbReference>
<protein>
    <recommendedName>
        <fullName evidence="3">C-JID domain-containing protein</fullName>
    </recommendedName>
</protein>
<comment type="caution">
    <text evidence="4">The sequence shown here is derived from an EMBL/GenBank/DDBJ whole genome shotgun (WGS) entry which is preliminary data.</text>
</comment>
<dbReference type="InterPro" id="IPR045344">
    <property type="entry name" value="C-JID"/>
</dbReference>
<feature type="domain" description="C-JID" evidence="3">
    <location>
        <begin position="42"/>
        <end position="176"/>
    </location>
</feature>
<keyword evidence="1" id="KW-0433">Leucine-rich repeat</keyword>
<keyword evidence="5" id="KW-1185">Reference proteome</keyword>
<keyword evidence="2" id="KW-0677">Repeat</keyword>
<evidence type="ECO:0000256" key="1">
    <source>
        <dbReference type="ARBA" id="ARBA00022614"/>
    </source>
</evidence>
<organism evidence="4 5">
    <name type="scientific">Salix brachista</name>
    <dbReference type="NCBI Taxonomy" id="2182728"/>
    <lineage>
        <taxon>Eukaryota</taxon>
        <taxon>Viridiplantae</taxon>
        <taxon>Streptophyta</taxon>
        <taxon>Embryophyta</taxon>
        <taxon>Tracheophyta</taxon>
        <taxon>Spermatophyta</taxon>
        <taxon>Magnoliopsida</taxon>
        <taxon>eudicotyledons</taxon>
        <taxon>Gunneridae</taxon>
        <taxon>Pentapetalae</taxon>
        <taxon>rosids</taxon>
        <taxon>fabids</taxon>
        <taxon>Malpighiales</taxon>
        <taxon>Salicaceae</taxon>
        <taxon>Saliceae</taxon>
        <taxon>Salix</taxon>
    </lineage>
</organism>
<evidence type="ECO:0000259" key="3">
    <source>
        <dbReference type="Pfam" id="PF20160"/>
    </source>
</evidence>
<proteinExistence type="predicted"/>
<gene>
    <name evidence="4" type="ORF">DKX38_028848</name>
</gene>
<dbReference type="Proteomes" id="UP000326939">
    <property type="component" value="Chromosome 19"/>
</dbReference>
<sequence>MEFAGNNWYIVNLDDCNNLSENYKMSLIQGLCKGKHYEICLAGGEIPEWFSHRGEGSALSFHLPSVSVQDGNKLQALLFWVVLASTNETTPKTSSLPFYGICFATFKNKSNGIELFRMSTVVNFDKKSTKHSWIQRVPLIGLEESLQVVEELELNVNLSFEKYWVEKCGVHLIMEKSNADSDIHGEIDLHATDDQWLESSLIRELQKWEITSCIKFK</sequence>
<evidence type="ECO:0000313" key="5">
    <source>
        <dbReference type="Proteomes" id="UP000326939"/>
    </source>
</evidence>
<dbReference type="Pfam" id="PF20160">
    <property type="entry name" value="C-JID"/>
    <property type="match status" value="1"/>
</dbReference>
<evidence type="ECO:0000313" key="4">
    <source>
        <dbReference type="EMBL" id="KAB5511820.1"/>
    </source>
</evidence>
<accession>A0A5N5J1D1</accession>